<dbReference type="AlphaFoldDB" id="A0A375IUC3"/>
<dbReference type="EMBL" id="LT991978">
    <property type="protein sequence ID" value="SPK77680.1"/>
    <property type="molecule type" value="Genomic_DNA"/>
</dbReference>
<keyword evidence="2" id="KW-0614">Plasmid</keyword>
<protein>
    <submittedName>
        <fullName evidence="2">Uncharacterized protein</fullName>
    </submittedName>
</protein>
<reference evidence="2 3" key="1">
    <citation type="submission" date="2018-01" db="EMBL/GenBank/DDBJ databases">
        <authorList>
            <person name="Gaut B.S."/>
            <person name="Morton B.R."/>
            <person name="Clegg M.T."/>
            <person name="Duvall M.R."/>
        </authorList>
    </citation>
    <scope>NUCLEOTIDE SEQUENCE [LARGE SCALE GENOMIC DNA]</scope>
    <source>
        <strain evidence="2">Cupriavidus taiwanensis LMG 19425</strain>
        <plasmid evidence="3">Plasmid iii</plasmid>
    </source>
</reference>
<feature type="transmembrane region" description="Helical" evidence="1">
    <location>
        <begin position="18"/>
        <end position="37"/>
    </location>
</feature>
<organism evidence="2 3">
    <name type="scientific">Cupriavidus taiwanensis</name>
    <dbReference type="NCBI Taxonomy" id="164546"/>
    <lineage>
        <taxon>Bacteria</taxon>
        <taxon>Pseudomonadati</taxon>
        <taxon>Pseudomonadota</taxon>
        <taxon>Betaproteobacteria</taxon>
        <taxon>Burkholderiales</taxon>
        <taxon>Burkholderiaceae</taxon>
        <taxon>Cupriavidus</taxon>
    </lineage>
</organism>
<accession>A0A375IUC3</accession>
<geneLocation type="plasmid" evidence="2">
    <name>III</name>
</geneLocation>
<evidence type="ECO:0000256" key="1">
    <source>
        <dbReference type="SAM" id="Phobius"/>
    </source>
</evidence>
<name>A0A375IUC3_9BURK</name>
<evidence type="ECO:0000313" key="3">
    <source>
        <dbReference type="Proteomes" id="UP000255505"/>
    </source>
</evidence>
<dbReference type="Proteomes" id="UP000255505">
    <property type="component" value="Plasmid III"/>
</dbReference>
<keyword evidence="1" id="KW-0472">Membrane</keyword>
<sequence>MKNCSVAVKFFQTGTKGLVSFGFVFFWNLAGLVRNFVFRA</sequence>
<gene>
    <name evidence="2" type="ORF">CT19425_P70020</name>
</gene>
<keyword evidence="1" id="KW-0812">Transmembrane</keyword>
<evidence type="ECO:0000313" key="2">
    <source>
        <dbReference type="EMBL" id="SPK77680.1"/>
    </source>
</evidence>
<proteinExistence type="predicted"/>
<keyword evidence="1" id="KW-1133">Transmembrane helix</keyword>